<evidence type="ECO:0000256" key="6">
    <source>
        <dbReference type="SAM" id="MobiDB-lite"/>
    </source>
</evidence>
<keyword evidence="4" id="KW-0520">NAD</keyword>
<dbReference type="PANTHER" id="PTHR10836">
    <property type="entry name" value="GLYCERALDEHYDE 3-PHOSPHATE DEHYDROGENASE"/>
    <property type="match status" value="1"/>
</dbReference>
<dbReference type="InterPro" id="IPR036291">
    <property type="entry name" value="NAD(P)-bd_dom_sf"/>
</dbReference>
<name>A0ABN9VUD9_9DINO</name>
<dbReference type="SMART" id="SM00846">
    <property type="entry name" value="Gp_dh_N"/>
    <property type="match status" value="3"/>
</dbReference>
<accession>A0ABN9VUD9</accession>
<dbReference type="PROSITE" id="PS00071">
    <property type="entry name" value="GAPDH"/>
    <property type="match status" value="2"/>
</dbReference>
<dbReference type="SUPFAM" id="SSF55347">
    <property type="entry name" value="Glyceraldehyde-3-phosphate dehydrogenase-like, C-terminal domain"/>
    <property type="match status" value="3"/>
</dbReference>
<dbReference type="Proteomes" id="UP001189429">
    <property type="component" value="Unassembled WGS sequence"/>
</dbReference>
<comment type="similarity">
    <text evidence="1 5">Belongs to the glyceraldehyde-3-phosphate dehydrogenase family.</text>
</comment>
<keyword evidence="9" id="KW-1185">Reference proteome</keyword>
<proteinExistence type="inferred from homology"/>
<evidence type="ECO:0000256" key="3">
    <source>
        <dbReference type="ARBA" id="ARBA00023002"/>
    </source>
</evidence>
<dbReference type="InterPro" id="IPR020831">
    <property type="entry name" value="GlycerAld/Erythrose_P_DH"/>
</dbReference>
<dbReference type="Pfam" id="PF00044">
    <property type="entry name" value="Gp_dh_N"/>
    <property type="match status" value="3"/>
</dbReference>
<feature type="domain" description="Glyceraldehyde 3-phosphate dehydrogenase NAD(P) binding" evidence="7">
    <location>
        <begin position="3"/>
        <end position="156"/>
    </location>
</feature>
<dbReference type="EMBL" id="CAUYUJ010017660">
    <property type="protein sequence ID" value="CAK0876696.1"/>
    <property type="molecule type" value="Genomic_DNA"/>
</dbReference>
<gene>
    <name evidence="8" type="ORF">PCOR1329_LOCUS60992</name>
</gene>
<evidence type="ECO:0000256" key="4">
    <source>
        <dbReference type="ARBA" id="ARBA00023027"/>
    </source>
</evidence>
<feature type="domain" description="Glyceraldehyde 3-phosphate dehydrogenase NAD(P) binding" evidence="7">
    <location>
        <begin position="1416"/>
        <end position="1563"/>
    </location>
</feature>
<dbReference type="CDD" id="cd05214">
    <property type="entry name" value="GAPDH_I_N"/>
    <property type="match status" value="3"/>
</dbReference>
<organism evidence="8 9">
    <name type="scientific">Prorocentrum cordatum</name>
    <dbReference type="NCBI Taxonomy" id="2364126"/>
    <lineage>
        <taxon>Eukaryota</taxon>
        <taxon>Sar</taxon>
        <taxon>Alveolata</taxon>
        <taxon>Dinophyceae</taxon>
        <taxon>Prorocentrales</taxon>
        <taxon>Prorocentraceae</taxon>
        <taxon>Prorocentrum</taxon>
    </lineage>
</organism>
<evidence type="ECO:0000256" key="5">
    <source>
        <dbReference type="RuleBase" id="RU000397"/>
    </source>
</evidence>
<dbReference type="InterPro" id="IPR020830">
    <property type="entry name" value="GlycerAld_3-P_DH_AS"/>
</dbReference>
<reference evidence="8" key="1">
    <citation type="submission" date="2023-10" db="EMBL/GenBank/DDBJ databases">
        <authorList>
            <person name="Chen Y."/>
            <person name="Shah S."/>
            <person name="Dougan E. K."/>
            <person name="Thang M."/>
            <person name="Chan C."/>
        </authorList>
    </citation>
    <scope>NUCLEOTIDE SEQUENCE [LARGE SCALE GENOMIC DNA]</scope>
</reference>
<dbReference type="InterPro" id="IPR006424">
    <property type="entry name" value="Glyceraldehyde-3-P_DH_1"/>
</dbReference>
<comment type="subunit">
    <text evidence="2">Homotetramer.</text>
</comment>
<dbReference type="Gene3D" id="3.40.50.720">
    <property type="entry name" value="NAD(P)-binding Rossmann-like Domain"/>
    <property type="match status" value="3"/>
</dbReference>
<feature type="domain" description="Glyceraldehyde 3-phosphate dehydrogenase NAD(P) binding" evidence="7">
    <location>
        <begin position="1718"/>
        <end position="1856"/>
    </location>
</feature>
<dbReference type="InterPro" id="IPR020829">
    <property type="entry name" value="GlycerAld_3-P_DH_cat"/>
</dbReference>
<dbReference type="PRINTS" id="PR00078">
    <property type="entry name" value="G3PDHDRGNASE"/>
</dbReference>
<dbReference type="InterPro" id="IPR020828">
    <property type="entry name" value="GlycerAld_3-P_DH_NAD(P)-bd"/>
</dbReference>
<evidence type="ECO:0000256" key="2">
    <source>
        <dbReference type="ARBA" id="ARBA00011881"/>
    </source>
</evidence>
<protein>
    <recommendedName>
        <fullName evidence="7">Glyceraldehyde 3-phosphate dehydrogenase NAD(P) binding domain-containing protein</fullName>
    </recommendedName>
</protein>
<dbReference type="PANTHER" id="PTHR10836:SF76">
    <property type="entry name" value="GLYCERALDEHYDE-3-PHOSPHATE DEHYDROGENASE-RELATED"/>
    <property type="match status" value="1"/>
</dbReference>
<comment type="caution">
    <text evidence="8">The sequence shown here is derived from an EMBL/GenBank/DDBJ whole genome shotgun (WGS) entry which is preliminary data.</text>
</comment>
<evidence type="ECO:0000256" key="1">
    <source>
        <dbReference type="ARBA" id="ARBA00007406"/>
    </source>
</evidence>
<dbReference type="Gene3D" id="3.30.360.10">
    <property type="entry name" value="Dihydrodipicolinate Reductase, domain 2"/>
    <property type="match status" value="2"/>
</dbReference>
<feature type="region of interest" description="Disordered" evidence="6">
    <location>
        <begin position="716"/>
        <end position="745"/>
    </location>
</feature>
<evidence type="ECO:0000313" key="8">
    <source>
        <dbReference type="EMBL" id="CAK0876696.1"/>
    </source>
</evidence>
<keyword evidence="3" id="KW-0560">Oxidoreductase</keyword>
<dbReference type="SUPFAM" id="SSF51735">
    <property type="entry name" value="NAD(P)-binding Rossmann-fold domains"/>
    <property type="match status" value="3"/>
</dbReference>
<sequence>MPATLGINGFGRIGRLVCRAALGNPEVQLKAINDPFMDLEYMVYMLKYDSVHKRYPGTIATKVADGKEFLIVDGKDIAVFHEKDPASIPWGAAGASYICESTGVFTAQEKAELHIKGGAKKVIISAPPKDAVPIYVVGVNHTEYKASDTVVSNASCTTNCLAPLTKVVHEKFGIVEGLMTTVHAMTATQLTVDGPSRGGKDWRGGRCASQNIIPSSTGAAKAVGKCLPAVNGKLTGMAFRVPTPDVSVVDLTCRLEKGAKYDEIVAAVKEAAAGPMKGVLDWTDEEVVSTDFVSCKASSIFDVSAGISLSDTFVKLVSWYDNEWGYSNRLVDLCCHMAKDDIIAQIFVKVTTESGEGILVLLCLCGCRLCVPAFSCPRSAQERPLALLAIAVQLAGACPAALCHRTVVRGAREYRIACFFVAMTDEAAKAALTEALRKVAGADGRDAAWYTKIAEALHAAGVRNWRELADACIEDFAFPAGETGLDAGHKAHVRRALAAAAEEGAAKRGVADPGAVLKALLSGKKPDEVPRPPGLRARGVLGAMQATHLDLASVAAKLRKVGVASPFVLVDLKKLPPEFAALKKDLLDLASAIEANGQAGNRKTLLTSSQWQAAWNRYVLAAAATGQLSLAASWAHREICLRVAMNAHAHKRRPHLAIHRDQAQRAACARNALPHSFCEFARSMWAERTRAGEHDFNAEKAAVKFSSWVLRQAEDARDLDEKPDAGSGAASKGGARGASGSGKGRALHLPRMTVSVAIGLQPSGARFSTVEKRGVPNQSAANMDMLDFAARAVAETVAFKKECSLPSEVSEALSWVTARTAEQVNADREAIVRQIEFEAEDLVSSGAAARWMLSASPECSQRASSEGGAAGWPQVAQCHSWHLRRSRSPVRGEARRLAAASFNILDSVEDAIAAATAGEGDDIAPAALCSGKGPRAATASLQCHLRAPAARANWVERGRVRSLLGSCPRSTASLRSGMRCWSGFCEGALGLGGAQIPPALESLLAWAPLFRCSGTFANYLGFVRAVCMLCRADTAVFKAPELARARTAIRRQRGTRGGRAQVARSVGARRKRRLFVPRKKKYIRHSMVVRMLRLALRGAELRETQVLCLLAYTFLLRVLWGAIPCVWGATAPAGEVHSCLRVAGGELRLRLVSRKNVPSGTELVRGCWRAKHPESCPVHVLGKIAATHSCIGLSTCAAAARRLEHRARSCAAIAGGRTGPVEDAAPGSAAALADAARRAGLVGRAVAAALAPRQSGEPAALGGPAPSREGMRCRCLGERARVQGALGQVAAAEGSGAAGAPPKELVGRSVAGAAGAAAAAEAVAAEDFGAAGSPLTGRVADVEKGRGRLRRSPSCATYKWACKSHDQGDWAREALEVADKVALEFKAVFDIHGPFWLQIRFRPALLPACYLNTMPATLGINGFGRIGRLVCRAALGNPEVQLKAINDPFMDLEYMVYMLKYDSVHKRYPGTIATKVADGKEFLIVDGKDIAVFHEKDPASIPWGAAGASYICESTGVFTAQEKAELHIKGGAKKVIISAPPKDAVPIYVVGVNHTEYKASDTVDWRGGRCASQNIIPSSTGAAKAVGKCLPAVNGKLTGMAFRVPTPDVSVVDLTCRLEKGAKYDEIVAAVKEAAAGPMKGVLDWRPGYRRQPAPIVASDPVPRIEVREPPGAGGVPRTCDCKASSIFDVSAGISLSDTFVKLVSWYDNEWGYSNRLVDLCCHMAKVQLKAINDPFMDLEYMVYMLKYDSVHKRYPGIIATKVADGKEFLVVDGKDIAVFHEKDPASIPWGAAGASYICESTGVFTAQEKAELHIKGGAKKVIISAPPKDAVPIYVVGVNHTEYKASDTVVSNASCTTNCLAPLTKVVHEKFGIVEGLMTTVHAMTATQLTVDGPSRGGKDWRGGRCASQNIIPSSTGAAKAVGKCLPAVNGKLTGMAFRVPTPDVSVVDLTCRLEKGAKYDEIVAAVKEAAAGPMKGVLDWTDEEVVSTDFVSCKASSIFDVSAGISLSDTFVKLVSWYDNEWGYSNRLVDLCCHMAKVDGA</sequence>
<evidence type="ECO:0000259" key="7">
    <source>
        <dbReference type="SMART" id="SM00846"/>
    </source>
</evidence>
<dbReference type="Pfam" id="PF02800">
    <property type="entry name" value="Gp_dh_C"/>
    <property type="match status" value="3"/>
</dbReference>
<feature type="compositionally biased region" description="Gly residues" evidence="6">
    <location>
        <begin position="734"/>
        <end position="743"/>
    </location>
</feature>
<evidence type="ECO:0000313" key="9">
    <source>
        <dbReference type="Proteomes" id="UP001189429"/>
    </source>
</evidence>
<dbReference type="CDD" id="cd18126">
    <property type="entry name" value="GAPDH_I_C"/>
    <property type="match status" value="2"/>
</dbReference>
<dbReference type="NCBIfam" id="TIGR01534">
    <property type="entry name" value="GAPDH-I"/>
    <property type="match status" value="2"/>
</dbReference>